<organism evidence="1 2">
    <name type="scientific">Candidatus Electrothrix aarhusensis</name>
    <dbReference type="NCBI Taxonomy" id="1859131"/>
    <lineage>
        <taxon>Bacteria</taxon>
        <taxon>Pseudomonadati</taxon>
        <taxon>Thermodesulfobacteriota</taxon>
        <taxon>Desulfobulbia</taxon>
        <taxon>Desulfobulbales</taxon>
        <taxon>Desulfobulbaceae</taxon>
        <taxon>Candidatus Electrothrix</taxon>
    </lineage>
</organism>
<dbReference type="EMBL" id="MTKO01000008">
    <property type="protein sequence ID" value="RWX48062.1"/>
    <property type="molecule type" value="Genomic_DNA"/>
</dbReference>
<reference evidence="1 2" key="1">
    <citation type="submission" date="2017-01" db="EMBL/GenBank/DDBJ databases">
        <title>The cable genome- insights into the physiology and evolution of filamentous bacteria capable of sulfide oxidation via long distance electron transfer.</title>
        <authorList>
            <person name="Schreiber L."/>
            <person name="Bjerg J.T."/>
            <person name="Boggild A."/>
            <person name="Van De Vossenberg J."/>
            <person name="Meysman F."/>
            <person name="Nielsen L.P."/>
            <person name="Schramm A."/>
            <person name="Kjeldsen K.U."/>
        </authorList>
    </citation>
    <scope>NUCLEOTIDE SEQUENCE [LARGE SCALE GENOMIC DNA]</scope>
    <source>
        <strain evidence="1">MCF</strain>
    </source>
</reference>
<protein>
    <submittedName>
        <fullName evidence="1">Uncharacterized protein</fullName>
    </submittedName>
</protein>
<dbReference type="AlphaFoldDB" id="A0A3S3QI65"/>
<dbReference type="Proteomes" id="UP000287853">
    <property type="component" value="Unassembled WGS sequence"/>
</dbReference>
<keyword evidence="2" id="KW-1185">Reference proteome</keyword>
<gene>
    <name evidence="1" type="ORF">H206_05355</name>
</gene>
<name>A0A3S3QI65_9BACT</name>
<sequence length="53" mass="6111">MPLGSSLPYNPVIRFLVYFYRSVRTTIICTSEIANRERCCCLGIFRYNADETG</sequence>
<evidence type="ECO:0000313" key="1">
    <source>
        <dbReference type="EMBL" id="RWX48062.1"/>
    </source>
</evidence>
<accession>A0A3S3QI65</accession>
<evidence type="ECO:0000313" key="2">
    <source>
        <dbReference type="Proteomes" id="UP000287853"/>
    </source>
</evidence>
<proteinExistence type="predicted"/>
<comment type="caution">
    <text evidence="1">The sequence shown here is derived from an EMBL/GenBank/DDBJ whole genome shotgun (WGS) entry which is preliminary data.</text>
</comment>